<evidence type="ECO:0000313" key="2">
    <source>
        <dbReference type="Proteomes" id="UP000836387"/>
    </source>
</evidence>
<reference evidence="1" key="1">
    <citation type="submission" date="2020-04" db="EMBL/GenBank/DDBJ databases">
        <authorList>
            <person name="Broberg M."/>
        </authorList>
    </citation>
    <scope>NUCLEOTIDE SEQUENCE</scope>
</reference>
<dbReference type="Proteomes" id="UP000836387">
    <property type="component" value="Unassembled WGS sequence"/>
</dbReference>
<proteinExistence type="predicted"/>
<evidence type="ECO:0000313" key="1">
    <source>
        <dbReference type="EMBL" id="CAG9949250.1"/>
    </source>
</evidence>
<accession>A0ACA9U7M9</accession>
<sequence>MSQEIDRTWMWHPQFNEERADTAGLFVHFRANFYLQNDPPPSLQLHVTADTRNRLYVNGQERAFGPVKGDKVLWFYDEVDVGPSTWRGEQYRRPRFALLLHLRVVVPSGDPFWESKIGSSSLWEAAIDPLTKLCLDEHEDFFLHIYESHNASKAVELFWVRATRHEFKVVATGDEPVWNLSPRMLPPLRLEMSRVSAIHNLRSSVPEKAWA</sequence>
<keyword evidence="2" id="KW-1185">Reference proteome</keyword>
<comment type="caution">
    <text evidence="1">The sequence shown here is derived from an EMBL/GenBank/DDBJ whole genome shotgun (WGS) entry which is preliminary data.</text>
</comment>
<dbReference type="EMBL" id="CADEHS020000055">
    <property type="protein sequence ID" value="CAG9949250.1"/>
    <property type="molecule type" value="Genomic_DNA"/>
</dbReference>
<reference evidence="1" key="2">
    <citation type="submission" date="2021-10" db="EMBL/GenBank/DDBJ databases">
        <authorList>
            <person name="Piombo E."/>
        </authorList>
    </citation>
    <scope>NUCLEOTIDE SEQUENCE</scope>
</reference>
<organism evidence="1 2">
    <name type="scientific">Clonostachys rosea f. rosea IK726</name>
    <dbReference type="NCBI Taxonomy" id="1349383"/>
    <lineage>
        <taxon>Eukaryota</taxon>
        <taxon>Fungi</taxon>
        <taxon>Dikarya</taxon>
        <taxon>Ascomycota</taxon>
        <taxon>Pezizomycotina</taxon>
        <taxon>Sordariomycetes</taxon>
        <taxon>Hypocreomycetidae</taxon>
        <taxon>Hypocreales</taxon>
        <taxon>Bionectriaceae</taxon>
        <taxon>Clonostachys</taxon>
    </lineage>
</organism>
<gene>
    <name evidence="1" type="ORF">CRV2_00014555</name>
</gene>
<name>A0ACA9U7M9_BIOOC</name>
<protein>
    <submittedName>
        <fullName evidence="1">Uncharacterized protein</fullName>
    </submittedName>
</protein>